<dbReference type="EMBL" id="LCAV01000024">
    <property type="protein sequence ID" value="KKR97776.1"/>
    <property type="molecule type" value="Genomic_DNA"/>
</dbReference>
<dbReference type="Pfam" id="PF00534">
    <property type="entry name" value="Glycos_transf_1"/>
    <property type="match status" value="1"/>
</dbReference>
<accession>A0A0G0VDP8</accession>
<name>A0A0G0VDP8_9BACT</name>
<dbReference type="AlphaFoldDB" id="A0A0G0VDP8"/>
<dbReference type="Pfam" id="PF13439">
    <property type="entry name" value="Glyco_transf_4"/>
    <property type="match status" value="1"/>
</dbReference>
<feature type="domain" description="Glycosyltransferase subfamily 4-like N-terminal" evidence="2">
    <location>
        <begin position="27"/>
        <end position="186"/>
    </location>
</feature>
<dbReference type="STRING" id="1619048.UU49_C0024G0004"/>
<evidence type="ECO:0000259" key="1">
    <source>
        <dbReference type="Pfam" id="PF00534"/>
    </source>
</evidence>
<protein>
    <submittedName>
        <fullName evidence="3">Glycosyl transferase group 1</fullName>
    </submittedName>
</protein>
<dbReference type="Proteomes" id="UP000034108">
    <property type="component" value="Unassembled WGS sequence"/>
</dbReference>
<dbReference type="InterPro" id="IPR001296">
    <property type="entry name" value="Glyco_trans_1"/>
</dbReference>
<keyword evidence="3" id="KW-0808">Transferase</keyword>
<reference evidence="3 4" key="1">
    <citation type="journal article" date="2015" name="Nature">
        <title>rRNA introns, odd ribosomes, and small enigmatic genomes across a large radiation of phyla.</title>
        <authorList>
            <person name="Brown C.T."/>
            <person name="Hug L.A."/>
            <person name="Thomas B.C."/>
            <person name="Sharon I."/>
            <person name="Castelle C.J."/>
            <person name="Singh A."/>
            <person name="Wilkins M.J."/>
            <person name="Williams K.H."/>
            <person name="Banfield J.F."/>
        </authorList>
    </citation>
    <scope>NUCLEOTIDE SEQUENCE [LARGE SCALE GENOMIC DNA]</scope>
</reference>
<proteinExistence type="predicted"/>
<dbReference type="Gene3D" id="3.40.50.2000">
    <property type="entry name" value="Glycogen Phosphorylase B"/>
    <property type="match status" value="2"/>
</dbReference>
<feature type="domain" description="Glycosyl transferase family 1" evidence="1">
    <location>
        <begin position="201"/>
        <end position="349"/>
    </location>
</feature>
<comment type="caution">
    <text evidence="3">The sequence shown here is derived from an EMBL/GenBank/DDBJ whole genome shotgun (WGS) entry which is preliminary data.</text>
</comment>
<gene>
    <name evidence="3" type="ORF">UU49_C0024G0004</name>
</gene>
<sequence>MTIYRKQLLQIMFNKIKIIFVMNALEIGGAEKFFYDLLKHLDKEKFEPQLATVIGGGALENDFRALNIPLHIFGLRRVRYWSGIKQFYQLYCLFIKEKPQIVHTQLFAADLWGRLAAWLARVPIIITTEQNINYDQSWIRELLKRITYHFAAATVAISSAVKRYARYKYNVSKEKIVVIPNDVDVEEFEQQLALALAAKPVKTIILTVGRLVEQKGQKYLLEAFAELKNNENFELWIVGEGPLRAVLEQQAKELNIEKQVKFLGACRDIPILLSQASLFVFPSLWEGLGIAVLEAAIAKVPIVASAVDGILDIIEDNETGYLVEAGDSEDLQFTIEKMLSNPGRAKFMADVAYAKVKNNFDIKVVARKYEELYLSFPRKRESSE</sequence>
<dbReference type="PANTHER" id="PTHR12526:SF630">
    <property type="entry name" value="GLYCOSYLTRANSFERASE"/>
    <property type="match status" value="1"/>
</dbReference>
<dbReference type="GO" id="GO:0016757">
    <property type="term" value="F:glycosyltransferase activity"/>
    <property type="evidence" value="ECO:0007669"/>
    <property type="project" value="InterPro"/>
</dbReference>
<dbReference type="PANTHER" id="PTHR12526">
    <property type="entry name" value="GLYCOSYLTRANSFERASE"/>
    <property type="match status" value="1"/>
</dbReference>
<organism evidence="3 4">
    <name type="scientific">Candidatus Magasanikbacteria bacterium GW2011_GWC2_41_17</name>
    <dbReference type="NCBI Taxonomy" id="1619048"/>
    <lineage>
        <taxon>Bacteria</taxon>
        <taxon>Candidatus Magasanikiibacteriota</taxon>
    </lineage>
</organism>
<dbReference type="SUPFAM" id="SSF53756">
    <property type="entry name" value="UDP-Glycosyltransferase/glycogen phosphorylase"/>
    <property type="match status" value="1"/>
</dbReference>
<evidence type="ECO:0000313" key="3">
    <source>
        <dbReference type="EMBL" id="KKR97776.1"/>
    </source>
</evidence>
<evidence type="ECO:0000259" key="2">
    <source>
        <dbReference type="Pfam" id="PF13439"/>
    </source>
</evidence>
<evidence type="ECO:0000313" key="4">
    <source>
        <dbReference type="Proteomes" id="UP000034108"/>
    </source>
</evidence>
<dbReference type="InterPro" id="IPR028098">
    <property type="entry name" value="Glyco_trans_4-like_N"/>
</dbReference>